<dbReference type="RefSeq" id="WP_246546772.1">
    <property type="nucleotide sequence ID" value="NZ_BAAAXY010000099.1"/>
</dbReference>
<dbReference type="Proteomes" id="UP000565579">
    <property type="component" value="Unassembled WGS sequence"/>
</dbReference>
<comment type="caution">
    <text evidence="4">The sequence shown here is derived from an EMBL/GenBank/DDBJ whole genome shotgun (WGS) entry which is preliminary data.</text>
</comment>
<evidence type="ECO:0000313" key="4">
    <source>
        <dbReference type="EMBL" id="MBB6550997.1"/>
    </source>
</evidence>
<dbReference type="AlphaFoldDB" id="A0A7X0U0S1"/>
<feature type="repeat" description="ANK" evidence="3">
    <location>
        <begin position="136"/>
        <end position="168"/>
    </location>
</feature>
<evidence type="ECO:0000256" key="3">
    <source>
        <dbReference type="PROSITE-ProRule" id="PRU00023"/>
    </source>
</evidence>
<feature type="repeat" description="ANK" evidence="3">
    <location>
        <begin position="207"/>
        <end position="233"/>
    </location>
</feature>
<evidence type="ECO:0000256" key="1">
    <source>
        <dbReference type="ARBA" id="ARBA00022737"/>
    </source>
</evidence>
<proteinExistence type="predicted"/>
<dbReference type="PANTHER" id="PTHR24171">
    <property type="entry name" value="ANKYRIN REPEAT DOMAIN-CONTAINING PROTEIN 39-RELATED"/>
    <property type="match status" value="1"/>
</dbReference>
<sequence>MRAAAGPGWPGRRIVLTSLLGSMLAACGGREAKGDAVLNEELLAAAARGDAAAVRDALQAGADIEARDGRRRTALLLAAAADHVEAAGVLVEAGADPDAQDARQDTPWLVTGVTGSVAMLRTLLPADPDLTVRNRYGGVSLIPACERGHVDYVREVLKTGIDVNHVNDLGWTGLLEAVILGDGGPPHQEIVRLLIAADADVNLADRDGVTPLAHALAKGQTEVAALLRAAGAR</sequence>
<dbReference type="PROSITE" id="PS50297">
    <property type="entry name" value="ANK_REP_REGION"/>
    <property type="match status" value="2"/>
</dbReference>
<dbReference type="InterPro" id="IPR036770">
    <property type="entry name" value="Ankyrin_rpt-contain_sf"/>
</dbReference>
<dbReference type="PROSITE" id="PS51257">
    <property type="entry name" value="PROKAR_LIPOPROTEIN"/>
    <property type="match status" value="1"/>
</dbReference>
<evidence type="ECO:0000313" key="5">
    <source>
        <dbReference type="Proteomes" id="UP000565579"/>
    </source>
</evidence>
<dbReference type="PANTHER" id="PTHR24171:SF8">
    <property type="entry name" value="BRCA1-ASSOCIATED RING DOMAIN PROTEIN 1"/>
    <property type="match status" value="1"/>
</dbReference>
<evidence type="ECO:0000256" key="2">
    <source>
        <dbReference type="ARBA" id="ARBA00023043"/>
    </source>
</evidence>
<keyword evidence="1" id="KW-0677">Repeat</keyword>
<dbReference type="GO" id="GO:0004842">
    <property type="term" value="F:ubiquitin-protein transferase activity"/>
    <property type="evidence" value="ECO:0007669"/>
    <property type="project" value="TreeGrafter"/>
</dbReference>
<dbReference type="GO" id="GO:0085020">
    <property type="term" value="P:protein K6-linked ubiquitination"/>
    <property type="evidence" value="ECO:0007669"/>
    <property type="project" value="TreeGrafter"/>
</dbReference>
<keyword evidence="5" id="KW-1185">Reference proteome</keyword>
<organism evidence="4 5">
    <name type="scientific">Nonomuraea rubra</name>
    <dbReference type="NCBI Taxonomy" id="46180"/>
    <lineage>
        <taxon>Bacteria</taxon>
        <taxon>Bacillati</taxon>
        <taxon>Actinomycetota</taxon>
        <taxon>Actinomycetes</taxon>
        <taxon>Streptosporangiales</taxon>
        <taxon>Streptosporangiaceae</taxon>
        <taxon>Nonomuraea</taxon>
    </lineage>
</organism>
<gene>
    <name evidence="4" type="ORF">HD593_005792</name>
</gene>
<dbReference type="InterPro" id="IPR002110">
    <property type="entry name" value="Ankyrin_rpt"/>
</dbReference>
<reference evidence="4 5" key="1">
    <citation type="submission" date="2020-08" db="EMBL/GenBank/DDBJ databases">
        <title>Sequencing the genomes of 1000 actinobacteria strains.</title>
        <authorList>
            <person name="Klenk H.-P."/>
        </authorList>
    </citation>
    <scope>NUCLEOTIDE SEQUENCE [LARGE SCALE GENOMIC DNA]</scope>
    <source>
        <strain evidence="4 5">DSM 43768</strain>
    </source>
</reference>
<name>A0A7X0U0S1_9ACTN</name>
<dbReference type="Pfam" id="PF12796">
    <property type="entry name" value="Ank_2"/>
    <property type="match status" value="2"/>
</dbReference>
<protein>
    <submittedName>
        <fullName evidence="4">Ankyrin repeat protein</fullName>
    </submittedName>
</protein>
<accession>A0A7X0U0S1</accession>
<feature type="repeat" description="ANK" evidence="3">
    <location>
        <begin position="70"/>
        <end position="102"/>
    </location>
</feature>
<dbReference type="SUPFAM" id="SSF48403">
    <property type="entry name" value="Ankyrin repeat"/>
    <property type="match status" value="1"/>
</dbReference>
<dbReference type="SMART" id="SM00248">
    <property type="entry name" value="ANK"/>
    <property type="match status" value="6"/>
</dbReference>
<keyword evidence="2 3" id="KW-0040">ANK repeat</keyword>
<dbReference type="EMBL" id="JACHMI010000001">
    <property type="protein sequence ID" value="MBB6550997.1"/>
    <property type="molecule type" value="Genomic_DNA"/>
</dbReference>
<dbReference type="PROSITE" id="PS50088">
    <property type="entry name" value="ANK_REPEAT"/>
    <property type="match status" value="3"/>
</dbReference>
<dbReference type="Gene3D" id="1.25.40.20">
    <property type="entry name" value="Ankyrin repeat-containing domain"/>
    <property type="match status" value="2"/>
</dbReference>